<evidence type="ECO:0000256" key="2">
    <source>
        <dbReference type="HAMAP-Rule" id="MF_00611"/>
    </source>
</evidence>
<proteinExistence type="inferred from homology"/>
<dbReference type="Proteomes" id="UP000184444">
    <property type="component" value="Unassembled WGS sequence"/>
</dbReference>
<evidence type="ECO:0000259" key="4">
    <source>
        <dbReference type="Pfam" id="PF24859"/>
    </source>
</evidence>
<name>A0A1M7GDL7_9RHOB</name>
<keyword evidence="7" id="KW-1185">Reference proteome</keyword>
<evidence type="ECO:0000313" key="6">
    <source>
        <dbReference type="EMBL" id="SHM14482.1"/>
    </source>
</evidence>
<dbReference type="InterPro" id="IPR056797">
    <property type="entry name" value="FdhE_central"/>
</dbReference>
<dbReference type="PIRSF" id="PIRSF018296">
    <property type="entry name" value="Format_dh_formtn"/>
    <property type="match status" value="1"/>
</dbReference>
<organism evidence="6 7">
    <name type="scientific">Paracoccus solventivorans</name>
    <dbReference type="NCBI Taxonomy" id="53463"/>
    <lineage>
        <taxon>Bacteria</taxon>
        <taxon>Pseudomonadati</taxon>
        <taxon>Pseudomonadota</taxon>
        <taxon>Alphaproteobacteria</taxon>
        <taxon>Rhodobacterales</taxon>
        <taxon>Paracoccaceae</taxon>
        <taxon>Paracoccus</taxon>
    </lineage>
</organism>
<protein>
    <recommendedName>
        <fullName evidence="2">Protein FdhE homolog</fullName>
    </recommendedName>
</protein>
<dbReference type="HAMAP" id="MF_00611">
    <property type="entry name" value="FdeH"/>
    <property type="match status" value="1"/>
</dbReference>
<gene>
    <name evidence="2" type="primary">fdhE</name>
    <name evidence="6" type="ORF">SAMN05444389_10477</name>
</gene>
<evidence type="ECO:0000256" key="1">
    <source>
        <dbReference type="ARBA" id="ARBA00022490"/>
    </source>
</evidence>
<dbReference type="Gene3D" id="3.90.1670.10">
    <property type="entry name" value="FdhE-like domain"/>
    <property type="match status" value="1"/>
</dbReference>
<feature type="domain" description="FdhE central" evidence="4">
    <location>
        <begin position="186"/>
        <end position="224"/>
    </location>
</feature>
<dbReference type="AlphaFoldDB" id="A0A1M7GDL7"/>
<dbReference type="InterPro" id="IPR056774">
    <property type="entry name" value="FdhE_N"/>
</dbReference>
<dbReference type="InterPro" id="IPR006452">
    <property type="entry name" value="Formate_DH_accessory"/>
</dbReference>
<comment type="subcellular location">
    <subcellularLocation>
        <location evidence="2">Cytoplasm</location>
    </subcellularLocation>
</comment>
<dbReference type="InterPro" id="IPR024064">
    <property type="entry name" value="FdhE-like_sf"/>
</dbReference>
<evidence type="ECO:0000259" key="3">
    <source>
        <dbReference type="Pfam" id="PF04216"/>
    </source>
</evidence>
<dbReference type="CDD" id="cd16341">
    <property type="entry name" value="FdhE"/>
    <property type="match status" value="1"/>
</dbReference>
<dbReference type="SUPFAM" id="SSF144020">
    <property type="entry name" value="FdhE-like"/>
    <property type="match status" value="1"/>
</dbReference>
<dbReference type="Pfam" id="PF24859">
    <property type="entry name" value="FdhE_central"/>
    <property type="match status" value="1"/>
</dbReference>
<dbReference type="GO" id="GO:0005829">
    <property type="term" value="C:cytosol"/>
    <property type="evidence" value="ECO:0007669"/>
    <property type="project" value="TreeGrafter"/>
</dbReference>
<comment type="similarity">
    <text evidence="2">Belongs to the FdhE family.</text>
</comment>
<feature type="domain" description="FdhE N-terminal" evidence="3">
    <location>
        <begin position="18"/>
        <end position="181"/>
    </location>
</feature>
<dbReference type="Pfam" id="PF24860">
    <property type="entry name" value="FdhE_C"/>
    <property type="match status" value="1"/>
</dbReference>
<dbReference type="NCBIfam" id="TIGR01562">
    <property type="entry name" value="FdhE"/>
    <property type="match status" value="1"/>
</dbReference>
<dbReference type="InterPro" id="IPR056796">
    <property type="entry name" value="FdhE_C"/>
</dbReference>
<accession>A0A1M7GDL7</accession>
<keyword evidence="1 2" id="KW-0963">Cytoplasm</keyword>
<dbReference type="EMBL" id="FRCK01000004">
    <property type="protein sequence ID" value="SHM14482.1"/>
    <property type="molecule type" value="Genomic_DNA"/>
</dbReference>
<feature type="domain" description="FdhE C-terminal" evidence="5">
    <location>
        <begin position="225"/>
        <end position="314"/>
    </location>
</feature>
<evidence type="ECO:0000313" key="7">
    <source>
        <dbReference type="Proteomes" id="UP000184444"/>
    </source>
</evidence>
<dbReference type="Pfam" id="PF04216">
    <property type="entry name" value="FdhE_N"/>
    <property type="match status" value="1"/>
</dbReference>
<dbReference type="PANTHER" id="PTHR37689:SF1">
    <property type="entry name" value="PROTEIN FDHE"/>
    <property type="match status" value="1"/>
</dbReference>
<dbReference type="STRING" id="53463.SAMN05444389_10477"/>
<reference evidence="7" key="1">
    <citation type="submission" date="2016-11" db="EMBL/GenBank/DDBJ databases">
        <authorList>
            <person name="Varghese N."/>
            <person name="Submissions S."/>
        </authorList>
    </citation>
    <scope>NUCLEOTIDE SEQUENCE [LARGE SCALE GENOMIC DNA]</scope>
    <source>
        <strain evidence="7">DSM 6637</strain>
    </source>
</reference>
<dbReference type="RefSeq" id="WP_234952021.1">
    <property type="nucleotide sequence ID" value="NZ_FRCK01000004.1"/>
</dbReference>
<comment type="function">
    <text evidence="2">Necessary for formate dehydrogenase activity.</text>
</comment>
<dbReference type="GO" id="GO:0051604">
    <property type="term" value="P:protein maturation"/>
    <property type="evidence" value="ECO:0007669"/>
    <property type="project" value="TreeGrafter"/>
</dbReference>
<evidence type="ECO:0000259" key="5">
    <source>
        <dbReference type="Pfam" id="PF24860"/>
    </source>
</evidence>
<sequence length="317" mass="33252">MPNTSQPQPDMIGGVPTPPLAILPRPSRLFSRRAERFAHLAAASANLAPYLEFLAALSRVQARLADELPAPEAPDADRVALARASRMPPLDRQALVDDPATLAALDALIAGAGAIEMPAQARLALDALRAATPEDRRWLLSNIMDDVIPSDSAAPHLFVAAAVQVHMAQLAATLDAEQLVAIRTGVCPACGGKPASSLITGVMGAEGTRYAACGCCQTLWNEVRVKCLSCGSTKGISFQSVEDGLAAGDADKDAQDKGTQVKAECCDECGAWVKQLAQSRNPALDSIADDVASLGLDALMQGGKWRRAGFDPFLIGY</sequence>
<dbReference type="PANTHER" id="PTHR37689">
    <property type="entry name" value="PROTEIN FDHE"/>
    <property type="match status" value="1"/>
</dbReference>
<dbReference type="GO" id="GO:0008199">
    <property type="term" value="F:ferric iron binding"/>
    <property type="evidence" value="ECO:0007669"/>
    <property type="project" value="TreeGrafter"/>
</dbReference>